<evidence type="ECO:0000313" key="2">
    <source>
        <dbReference type="Proteomes" id="UP000224460"/>
    </source>
</evidence>
<sequence length="214" mass="23244">MHALNMNILLEALLLVIALSIDAFVASFAYGTNKIKIPWKSAALITLICSFLLGMALFLGNSVSSFIPPWITKGLCFSALFLLGLLKLFDSTIKSWLKKSTYSTQAISFKFLDFQFFLKVCIDSTEADKDHSHILSPSEACSLAIALSLDGLAAGFSTGLLATHSLDILLLSLIVNGIAILLGCFLGNRFAQKTNYDISWLSGVLLIVLAFLKL</sequence>
<reference evidence="1" key="1">
    <citation type="submission" date="2017-10" db="EMBL/GenBank/DDBJ databases">
        <title>Genome sequence of cellulolytic Lachnospiraceae bacterium XHS1971 isolated from hotspring sediment.</title>
        <authorList>
            <person name="Vasudevan G."/>
            <person name="Joshi A.J."/>
            <person name="Hivarkar S."/>
            <person name="Lanjekar V.B."/>
            <person name="Dhakephalkar P.K."/>
            <person name="Dagar S."/>
        </authorList>
    </citation>
    <scope>NUCLEOTIDE SEQUENCE</scope>
    <source>
        <strain evidence="1">XHS1971</strain>
    </source>
</reference>
<gene>
    <name evidence="1" type="primary">ytaF</name>
    <name evidence="1" type="ORF">CS063_03090</name>
</gene>
<evidence type="ECO:0000313" key="1">
    <source>
        <dbReference type="EMBL" id="PHV71567.1"/>
    </source>
</evidence>
<protein>
    <submittedName>
        <fullName evidence="1">Sporulation membrane protein YtaF</fullName>
    </submittedName>
</protein>
<dbReference type="Proteomes" id="UP000224460">
    <property type="component" value="Unassembled WGS sequence"/>
</dbReference>
<proteinExistence type="predicted"/>
<organism evidence="1 2">
    <name type="scientific">Sporanaerobium hydrogeniformans</name>
    <dbReference type="NCBI Taxonomy" id="3072179"/>
    <lineage>
        <taxon>Bacteria</taxon>
        <taxon>Bacillati</taxon>
        <taxon>Bacillota</taxon>
        <taxon>Clostridia</taxon>
        <taxon>Lachnospirales</taxon>
        <taxon>Lachnospiraceae</taxon>
        <taxon>Sporanaerobium</taxon>
    </lineage>
</organism>
<dbReference type="EMBL" id="PEDL01000002">
    <property type="protein sequence ID" value="PHV71567.1"/>
    <property type="molecule type" value="Genomic_DNA"/>
</dbReference>
<accession>A0AC61DGS0</accession>
<keyword evidence="2" id="KW-1185">Reference proteome</keyword>
<name>A0AC61DGS0_9FIRM</name>
<comment type="caution">
    <text evidence="1">The sequence shown here is derived from an EMBL/GenBank/DDBJ whole genome shotgun (WGS) entry which is preliminary data.</text>
</comment>